<dbReference type="PANTHER" id="PTHR11092:SF0">
    <property type="entry name" value="EPIMERASE FAMILY PROTEIN SDR39U1"/>
    <property type="match status" value="1"/>
</dbReference>
<comment type="caution">
    <text evidence="4">The sequence shown here is derived from an EMBL/GenBank/DDBJ whole genome shotgun (WGS) entry which is preliminary data.</text>
</comment>
<dbReference type="InterPro" id="IPR013549">
    <property type="entry name" value="DUF1731"/>
</dbReference>
<sequence length="308" mass="33035">MSTLQTDTLRGQSVLVTGGSGFIGAELVRQLVELGALVTVQTRYPKLTRGKLPASVVVLEDLLRLNPSGYDAVVNLAGAPIMDERWSKKRQAELLASRVDTTELLLEHLRNLNKFPEVVVSGSAIGFYGDTGNSAADETAAGGEGFAAQLCRSWEASAQGFAAEGARLCLLRTGVVLANGGGALQRMLTPFKLGLGGPIGSGKQWMSWIHRNDLVRMILWLLVDGEVRGPVNAVAPEPVTNKMFTRTLAEVLNRPCFFPMPAAAVRLLFGQAGQELLLASNRVNPSVALSRQFSYQFSVLDEALIASV</sequence>
<evidence type="ECO:0000313" key="4">
    <source>
        <dbReference type="EMBL" id="MDX6848115.1"/>
    </source>
</evidence>
<dbReference type="RefSeq" id="WP_302723181.1">
    <property type="nucleotide sequence ID" value="NZ_JAULRU010000583.1"/>
</dbReference>
<name>A0ABU4RTA0_9GAMM</name>
<gene>
    <name evidence="4" type="ORF">SCD92_02005</name>
</gene>
<dbReference type="Pfam" id="PF01370">
    <property type="entry name" value="Epimerase"/>
    <property type="match status" value="1"/>
</dbReference>
<reference evidence="4 5" key="1">
    <citation type="submission" date="2023-11" db="EMBL/GenBank/DDBJ databases">
        <title>Gilvimarinus fulvus sp. nov., isolated from the surface of Kelp.</title>
        <authorList>
            <person name="Sun Y.Y."/>
            <person name="Gong Y."/>
            <person name="Du Z.J."/>
        </authorList>
    </citation>
    <scope>NUCLEOTIDE SEQUENCE [LARGE SCALE GENOMIC DNA]</scope>
    <source>
        <strain evidence="4 5">SDUM040013</strain>
    </source>
</reference>
<feature type="domain" description="DUF1731" evidence="3">
    <location>
        <begin position="260"/>
        <end position="304"/>
    </location>
</feature>
<dbReference type="EMBL" id="JAXAFO010000002">
    <property type="protein sequence ID" value="MDX6848115.1"/>
    <property type="molecule type" value="Genomic_DNA"/>
</dbReference>
<evidence type="ECO:0000259" key="3">
    <source>
        <dbReference type="Pfam" id="PF08338"/>
    </source>
</evidence>
<evidence type="ECO:0000259" key="2">
    <source>
        <dbReference type="Pfam" id="PF01370"/>
    </source>
</evidence>
<dbReference type="InterPro" id="IPR010099">
    <property type="entry name" value="SDR39U1"/>
</dbReference>
<keyword evidence="5" id="KW-1185">Reference proteome</keyword>
<protein>
    <submittedName>
        <fullName evidence="4">TIGR01777 family oxidoreductase</fullName>
    </submittedName>
</protein>
<organism evidence="4 5">
    <name type="scientific">Gilvimarinus gilvus</name>
    <dbReference type="NCBI Taxonomy" id="3058038"/>
    <lineage>
        <taxon>Bacteria</taxon>
        <taxon>Pseudomonadati</taxon>
        <taxon>Pseudomonadota</taxon>
        <taxon>Gammaproteobacteria</taxon>
        <taxon>Cellvibrionales</taxon>
        <taxon>Cellvibrionaceae</taxon>
        <taxon>Gilvimarinus</taxon>
    </lineage>
</organism>
<evidence type="ECO:0000313" key="5">
    <source>
        <dbReference type="Proteomes" id="UP001273505"/>
    </source>
</evidence>
<dbReference type="Pfam" id="PF08338">
    <property type="entry name" value="DUF1731"/>
    <property type="match status" value="1"/>
</dbReference>
<evidence type="ECO:0000256" key="1">
    <source>
        <dbReference type="ARBA" id="ARBA00009353"/>
    </source>
</evidence>
<comment type="similarity">
    <text evidence="1">Belongs to the NAD(P)-dependent epimerase/dehydratase family. SDR39U1 subfamily.</text>
</comment>
<dbReference type="InterPro" id="IPR036291">
    <property type="entry name" value="NAD(P)-bd_dom_sf"/>
</dbReference>
<dbReference type="SUPFAM" id="SSF51735">
    <property type="entry name" value="NAD(P)-binding Rossmann-fold domains"/>
    <property type="match status" value="1"/>
</dbReference>
<dbReference type="NCBIfam" id="TIGR01777">
    <property type="entry name" value="yfcH"/>
    <property type="match status" value="1"/>
</dbReference>
<feature type="domain" description="NAD-dependent epimerase/dehydratase" evidence="2">
    <location>
        <begin position="14"/>
        <end position="224"/>
    </location>
</feature>
<dbReference type="CDD" id="cd05242">
    <property type="entry name" value="SDR_a8"/>
    <property type="match status" value="1"/>
</dbReference>
<dbReference type="Gene3D" id="3.40.50.720">
    <property type="entry name" value="NAD(P)-binding Rossmann-like Domain"/>
    <property type="match status" value="1"/>
</dbReference>
<dbReference type="InterPro" id="IPR001509">
    <property type="entry name" value="Epimerase_deHydtase"/>
</dbReference>
<dbReference type="PANTHER" id="PTHR11092">
    <property type="entry name" value="SUGAR NUCLEOTIDE EPIMERASE RELATED"/>
    <property type="match status" value="1"/>
</dbReference>
<accession>A0ABU4RTA0</accession>
<dbReference type="Proteomes" id="UP001273505">
    <property type="component" value="Unassembled WGS sequence"/>
</dbReference>
<proteinExistence type="inferred from homology"/>